<name>A0AAN1WKU5_9GAMM</name>
<protein>
    <submittedName>
        <fullName evidence="2">ABC-2 type transport system permease protein</fullName>
    </submittedName>
</protein>
<keyword evidence="1" id="KW-1133">Transmembrane helix</keyword>
<reference evidence="2 3" key="1">
    <citation type="journal article" date="2022" name="IScience">
        <title>An ultrasensitive nanofiber-based assay for enzymatic hydrolysis and deep-sea microbial degradation of cellulose.</title>
        <authorList>
            <person name="Tsudome M."/>
            <person name="Tachioka M."/>
            <person name="Miyazaki M."/>
            <person name="Uchimura K."/>
            <person name="Tsuda M."/>
            <person name="Takaki Y."/>
            <person name="Deguchi S."/>
        </authorList>
    </citation>
    <scope>NUCLEOTIDE SEQUENCE [LARGE SCALE GENOMIC DNA]</scope>
    <source>
        <strain evidence="2 3">GE09</strain>
    </source>
</reference>
<keyword evidence="1" id="KW-0812">Transmembrane</keyword>
<feature type="transmembrane region" description="Helical" evidence="1">
    <location>
        <begin position="210"/>
        <end position="234"/>
    </location>
</feature>
<dbReference type="AlphaFoldDB" id="A0AAN1WKU5"/>
<gene>
    <name evidence="2" type="ORF">MARGE09_P3627</name>
</gene>
<accession>A0AAN1WKU5</accession>
<feature type="transmembrane region" description="Helical" evidence="1">
    <location>
        <begin position="107"/>
        <end position="130"/>
    </location>
</feature>
<evidence type="ECO:0000313" key="3">
    <source>
        <dbReference type="Proteomes" id="UP001320119"/>
    </source>
</evidence>
<keyword evidence="1" id="KW-0472">Membrane</keyword>
<feature type="transmembrane region" description="Helical" evidence="1">
    <location>
        <begin position="240"/>
        <end position="258"/>
    </location>
</feature>
<sequence>MERYIIPVKREMWEHNGAFVKVPAVIFVVLCISILAAIALGRAADFGQSYHYQVQMETEHEGDIREFEYSDIVLGETDSVTSNHHSAGALPFPEKEINEGAGIINSISYIAFSGILFLISISYLLGALSADRRDGSILFWKSMPVSETQNVLTKVVVASCVLSAIAWVCALAFSLVLLIVATVLALMSGYDGALSIVWQEQALIGTAWQHIGSFLAAALWRLPLVAWLLLASAYAKKTPFLLAVAPLLGLIVVEKIILGSTGMFSLFLDYIAFNVFLSSHAASGWGSLWVVLTSMQFWLGTLLACGMLYGVVWLRENRYES</sequence>
<feature type="transmembrane region" description="Helical" evidence="1">
    <location>
        <begin position="20"/>
        <end position="40"/>
    </location>
</feature>
<proteinExistence type="predicted"/>
<dbReference type="RefSeq" id="WP_236984692.1">
    <property type="nucleotide sequence ID" value="NZ_AP023086.1"/>
</dbReference>
<feature type="transmembrane region" description="Helical" evidence="1">
    <location>
        <begin position="297"/>
        <end position="314"/>
    </location>
</feature>
<organism evidence="2 3">
    <name type="scientific">Marinagarivorans cellulosilyticus</name>
    <dbReference type="NCBI Taxonomy" id="2721545"/>
    <lineage>
        <taxon>Bacteria</taxon>
        <taxon>Pseudomonadati</taxon>
        <taxon>Pseudomonadota</taxon>
        <taxon>Gammaproteobacteria</taxon>
        <taxon>Cellvibrionales</taxon>
        <taxon>Cellvibrionaceae</taxon>
        <taxon>Marinagarivorans</taxon>
    </lineage>
</organism>
<dbReference type="EMBL" id="AP023086">
    <property type="protein sequence ID" value="BCD99425.1"/>
    <property type="molecule type" value="Genomic_DNA"/>
</dbReference>
<evidence type="ECO:0000313" key="2">
    <source>
        <dbReference type="EMBL" id="BCD99425.1"/>
    </source>
</evidence>
<dbReference type="Proteomes" id="UP001320119">
    <property type="component" value="Chromosome"/>
</dbReference>
<evidence type="ECO:0000256" key="1">
    <source>
        <dbReference type="SAM" id="Phobius"/>
    </source>
</evidence>
<dbReference type="KEGG" id="marq:MARGE09_P3627"/>
<keyword evidence="3" id="KW-1185">Reference proteome</keyword>